<dbReference type="Pfam" id="PF13456">
    <property type="entry name" value="RVT_3"/>
    <property type="match status" value="1"/>
</dbReference>
<dbReference type="GO" id="GO:0003676">
    <property type="term" value="F:nucleic acid binding"/>
    <property type="evidence" value="ECO:0007669"/>
    <property type="project" value="InterPro"/>
</dbReference>
<feature type="domain" description="RNase H type-1" evidence="1">
    <location>
        <begin position="282"/>
        <end position="404"/>
    </location>
</feature>
<accession>A0AAW2D9C9</accession>
<dbReference type="InterPro" id="IPR053151">
    <property type="entry name" value="RNase_H-like"/>
</dbReference>
<dbReference type="CDD" id="cd06222">
    <property type="entry name" value="RNase_H_like"/>
    <property type="match status" value="1"/>
</dbReference>
<dbReference type="GO" id="GO:0004523">
    <property type="term" value="F:RNA-DNA hybrid ribonuclease activity"/>
    <property type="evidence" value="ECO:0007669"/>
    <property type="project" value="InterPro"/>
</dbReference>
<dbReference type="InterPro" id="IPR026960">
    <property type="entry name" value="RVT-Znf"/>
</dbReference>
<dbReference type="InterPro" id="IPR002156">
    <property type="entry name" value="RNaseH_domain"/>
</dbReference>
<dbReference type="InterPro" id="IPR036397">
    <property type="entry name" value="RNaseH_sf"/>
</dbReference>
<evidence type="ECO:0000313" key="3">
    <source>
        <dbReference type="EMBL" id="KAL0006956.1"/>
    </source>
</evidence>
<keyword evidence="4" id="KW-1185">Reference proteome</keyword>
<dbReference type="Pfam" id="PF13966">
    <property type="entry name" value="zf-RVT"/>
    <property type="match status" value="1"/>
</dbReference>
<proteinExistence type="predicted"/>
<evidence type="ECO:0000259" key="1">
    <source>
        <dbReference type="Pfam" id="PF13456"/>
    </source>
</evidence>
<comment type="caution">
    <text evidence="3">The sequence shown here is derived from an EMBL/GenBank/DDBJ whole genome shotgun (WGS) entry which is preliminary data.</text>
</comment>
<sequence length="435" mass="48891">MAWVKWDKVCEPKAYGGMGFRDLKAFNRLNKAGGSIKAGILLSIVYKSKYFPDDDFIHAKKGHHPSFAWRSIWVAQSLISDNVKWQVRNADSILSIPLSTILPADELVWTAAANGKFSVKSAYHLARSGKGKERGESSDPSLMKRFWQKLWRAKIPTKVRAFGWKACQNILPTKMNLFHRQVLEDPICDECGLEPKTVIHVLCQCSKAREVWNLCHLQHLIEGKGDFADMLWKCSVDLNKESNMLDMVLMIAWTQETPTQTRSNSPGSDKWTPPPTGWYKVNIDGVVFSKHKWTGIGVIARDDQDRVVAAMSKRMLVPLGALEIEAKALEVAAGFARDLDIQKVVFESDSLLVCSAIQGVTEPPTTIANIISGTTQHMQQLHQVEIQHTWREGNKAAHGLAQHAQYVDDYVTWMEEAPTMIEDVIASDVIQLVQN</sequence>
<dbReference type="InterPro" id="IPR012337">
    <property type="entry name" value="RNaseH-like_sf"/>
</dbReference>
<feature type="domain" description="Reverse transcriptase zinc-binding" evidence="2">
    <location>
        <begin position="117"/>
        <end position="212"/>
    </location>
</feature>
<name>A0AAW2D9C9_9ROSI</name>
<gene>
    <name evidence="3" type="ORF">SO802_008458</name>
</gene>
<dbReference type="InterPro" id="IPR044730">
    <property type="entry name" value="RNase_H-like_dom_plant"/>
</dbReference>
<dbReference type="Gene3D" id="3.30.420.10">
    <property type="entry name" value="Ribonuclease H-like superfamily/Ribonuclease H"/>
    <property type="match status" value="1"/>
</dbReference>
<dbReference type="PANTHER" id="PTHR47723">
    <property type="entry name" value="OS05G0353850 PROTEIN"/>
    <property type="match status" value="1"/>
</dbReference>
<dbReference type="AlphaFoldDB" id="A0AAW2D9C9"/>
<reference evidence="3 4" key="1">
    <citation type="submission" date="2024-01" db="EMBL/GenBank/DDBJ databases">
        <title>A telomere-to-telomere, gap-free genome of sweet tea (Lithocarpus litseifolius).</title>
        <authorList>
            <person name="Zhou J."/>
        </authorList>
    </citation>
    <scope>NUCLEOTIDE SEQUENCE [LARGE SCALE GENOMIC DNA]</scope>
    <source>
        <strain evidence="3">Zhou-2022a</strain>
        <tissue evidence="3">Leaf</tissue>
    </source>
</reference>
<dbReference type="PANTHER" id="PTHR47723:SF21">
    <property type="entry name" value="POLYNUCLEOTIDYL TRANSFERASE, RIBONUCLEASE H-LIKE SUPERFAMILY PROTEIN"/>
    <property type="match status" value="1"/>
</dbReference>
<organism evidence="3 4">
    <name type="scientific">Lithocarpus litseifolius</name>
    <dbReference type="NCBI Taxonomy" id="425828"/>
    <lineage>
        <taxon>Eukaryota</taxon>
        <taxon>Viridiplantae</taxon>
        <taxon>Streptophyta</taxon>
        <taxon>Embryophyta</taxon>
        <taxon>Tracheophyta</taxon>
        <taxon>Spermatophyta</taxon>
        <taxon>Magnoliopsida</taxon>
        <taxon>eudicotyledons</taxon>
        <taxon>Gunneridae</taxon>
        <taxon>Pentapetalae</taxon>
        <taxon>rosids</taxon>
        <taxon>fabids</taxon>
        <taxon>Fagales</taxon>
        <taxon>Fagaceae</taxon>
        <taxon>Lithocarpus</taxon>
    </lineage>
</organism>
<protein>
    <recommendedName>
        <fullName evidence="5">RNase H type-1 domain-containing protein</fullName>
    </recommendedName>
</protein>
<evidence type="ECO:0008006" key="5">
    <source>
        <dbReference type="Google" id="ProtNLM"/>
    </source>
</evidence>
<dbReference type="SUPFAM" id="SSF53098">
    <property type="entry name" value="Ribonuclease H-like"/>
    <property type="match status" value="1"/>
</dbReference>
<dbReference type="Proteomes" id="UP001459277">
    <property type="component" value="Unassembled WGS sequence"/>
</dbReference>
<evidence type="ECO:0000313" key="4">
    <source>
        <dbReference type="Proteomes" id="UP001459277"/>
    </source>
</evidence>
<evidence type="ECO:0000259" key="2">
    <source>
        <dbReference type="Pfam" id="PF13966"/>
    </source>
</evidence>
<dbReference type="EMBL" id="JAZDWU010000003">
    <property type="protein sequence ID" value="KAL0006956.1"/>
    <property type="molecule type" value="Genomic_DNA"/>
</dbReference>